<evidence type="ECO:0000256" key="3">
    <source>
        <dbReference type="ARBA" id="ARBA00022833"/>
    </source>
</evidence>
<evidence type="ECO:0000313" key="6">
    <source>
        <dbReference type="Proteomes" id="UP000298663"/>
    </source>
</evidence>
<keyword evidence="2" id="KW-0863">Zinc-finger</keyword>
<gene>
    <name evidence="5" type="ORF">L596_026855</name>
</gene>
<dbReference type="AlphaFoldDB" id="A0A4U5M2K6"/>
<dbReference type="EMBL" id="AZBU02000010">
    <property type="protein sequence ID" value="TKR62961.1"/>
    <property type="molecule type" value="Genomic_DNA"/>
</dbReference>
<protein>
    <recommendedName>
        <fullName evidence="4">FLYWCH-type domain-containing protein</fullName>
    </recommendedName>
</protein>
<dbReference type="Pfam" id="PF04500">
    <property type="entry name" value="FLYWCH"/>
    <property type="match status" value="1"/>
</dbReference>
<keyword evidence="1" id="KW-0479">Metal-binding</keyword>
<evidence type="ECO:0000256" key="1">
    <source>
        <dbReference type="ARBA" id="ARBA00022723"/>
    </source>
</evidence>
<reference evidence="5 6" key="2">
    <citation type="journal article" date="2019" name="G3 (Bethesda)">
        <title>Hybrid Assembly of the Genome of the Entomopathogenic Nematode Steinernema carpocapsae Identifies the X-Chromosome.</title>
        <authorList>
            <person name="Serra L."/>
            <person name="Macchietto M."/>
            <person name="Macias-Munoz A."/>
            <person name="McGill C.J."/>
            <person name="Rodriguez I.M."/>
            <person name="Rodriguez B."/>
            <person name="Murad R."/>
            <person name="Mortazavi A."/>
        </authorList>
    </citation>
    <scope>NUCLEOTIDE SEQUENCE [LARGE SCALE GENOMIC DNA]</scope>
    <source>
        <strain evidence="5 6">ALL</strain>
    </source>
</reference>
<sequence length="149" mass="17461">MLATSKARFFWFAQQVLSYFCSFYQSARTELSSIEVEQCEDYVAAEIGEAEYRHSLSTDTLEAELANGLCDVYVTYTVSNKNARLANYNGYEFRQSSKHKGHVYWKCTNTTPMCKAKITTSESMLFVPMRLKYNKFYRWMYPQRFKVCA</sequence>
<organism evidence="5 6">
    <name type="scientific">Steinernema carpocapsae</name>
    <name type="common">Entomopathogenic nematode</name>
    <dbReference type="NCBI Taxonomy" id="34508"/>
    <lineage>
        <taxon>Eukaryota</taxon>
        <taxon>Metazoa</taxon>
        <taxon>Ecdysozoa</taxon>
        <taxon>Nematoda</taxon>
        <taxon>Chromadorea</taxon>
        <taxon>Rhabditida</taxon>
        <taxon>Tylenchina</taxon>
        <taxon>Panagrolaimomorpha</taxon>
        <taxon>Strongyloidoidea</taxon>
        <taxon>Steinernematidae</taxon>
        <taxon>Steinernema</taxon>
    </lineage>
</organism>
<accession>A0A4U5M2K6</accession>
<comment type="caution">
    <text evidence="5">The sequence shown here is derived from an EMBL/GenBank/DDBJ whole genome shotgun (WGS) entry which is preliminary data.</text>
</comment>
<feature type="domain" description="FLYWCH-type" evidence="4">
    <location>
        <begin position="80"/>
        <end position="121"/>
    </location>
</feature>
<reference evidence="5 6" key="1">
    <citation type="journal article" date="2015" name="Genome Biol.">
        <title>Comparative genomics of Steinernema reveals deeply conserved gene regulatory networks.</title>
        <authorList>
            <person name="Dillman A.R."/>
            <person name="Macchietto M."/>
            <person name="Porter C.F."/>
            <person name="Rogers A."/>
            <person name="Williams B."/>
            <person name="Antoshechkin I."/>
            <person name="Lee M.M."/>
            <person name="Goodwin Z."/>
            <person name="Lu X."/>
            <person name="Lewis E.E."/>
            <person name="Goodrich-Blair H."/>
            <person name="Stock S.P."/>
            <person name="Adams B.J."/>
            <person name="Sternberg P.W."/>
            <person name="Mortazavi A."/>
        </authorList>
    </citation>
    <scope>NUCLEOTIDE SEQUENCE [LARGE SCALE GENOMIC DNA]</scope>
    <source>
        <strain evidence="5 6">ALL</strain>
    </source>
</reference>
<evidence type="ECO:0000259" key="4">
    <source>
        <dbReference type="Pfam" id="PF04500"/>
    </source>
</evidence>
<keyword evidence="6" id="KW-1185">Reference proteome</keyword>
<dbReference type="Gene3D" id="2.20.25.240">
    <property type="match status" value="1"/>
</dbReference>
<dbReference type="InterPro" id="IPR007588">
    <property type="entry name" value="Znf_FLYWCH"/>
</dbReference>
<keyword evidence="3" id="KW-0862">Zinc</keyword>
<name>A0A4U5M2K6_STECR</name>
<dbReference type="Proteomes" id="UP000298663">
    <property type="component" value="Unassembled WGS sequence"/>
</dbReference>
<proteinExistence type="predicted"/>
<evidence type="ECO:0000313" key="5">
    <source>
        <dbReference type="EMBL" id="TKR62961.1"/>
    </source>
</evidence>
<evidence type="ECO:0000256" key="2">
    <source>
        <dbReference type="ARBA" id="ARBA00022771"/>
    </source>
</evidence>
<dbReference type="GO" id="GO:0008270">
    <property type="term" value="F:zinc ion binding"/>
    <property type="evidence" value="ECO:0007669"/>
    <property type="project" value="UniProtKB-KW"/>
</dbReference>